<keyword evidence="1" id="KW-1185">Reference proteome</keyword>
<dbReference type="Proteomes" id="UP000887566">
    <property type="component" value="Unplaced"/>
</dbReference>
<dbReference type="AlphaFoldDB" id="A0A914VTM3"/>
<proteinExistence type="predicted"/>
<organism evidence="1 2">
    <name type="scientific">Plectus sambesii</name>
    <dbReference type="NCBI Taxonomy" id="2011161"/>
    <lineage>
        <taxon>Eukaryota</taxon>
        <taxon>Metazoa</taxon>
        <taxon>Ecdysozoa</taxon>
        <taxon>Nematoda</taxon>
        <taxon>Chromadorea</taxon>
        <taxon>Plectida</taxon>
        <taxon>Plectina</taxon>
        <taxon>Plectoidea</taxon>
        <taxon>Plectidae</taxon>
        <taxon>Plectus</taxon>
    </lineage>
</organism>
<dbReference type="WBParaSite" id="PSAMB.scaffold24744size339.g39088.t1">
    <property type="protein sequence ID" value="PSAMB.scaffold24744size339.g39088.t1"/>
    <property type="gene ID" value="PSAMB.scaffold24744size339.g39088"/>
</dbReference>
<accession>A0A914VTM3</accession>
<evidence type="ECO:0000313" key="1">
    <source>
        <dbReference type="Proteomes" id="UP000887566"/>
    </source>
</evidence>
<protein>
    <submittedName>
        <fullName evidence="2">Uncharacterized protein</fullName>
    </submittedName>
</protein>
<name>A0A914VTM3_9BILA</name>
<reference evidence="2" key="1">
    <citation type="submission" date="2022-11" db="UniProtKB">
        <authorList>
            <consortium name="WormBaseParasite"/>
        </authorList>
    </citation>
    <scope>IDENTIFICATION</scope>
</reference>
<evidence type="ECO:0000313" key="2">
    <source>
        <dbReference type="WBParaSite" id="PSAMB.scaffold24744size339.g39088.t1"/>
    </source>
</evidence>
<sequence>MDSDVTKYALKLTTLQADFLNATLFLYKESRNDNRQDAQIARLELRVEKNELQF</sequence>